<gene>
    <name evidence="2" type="ORF">H5410_046722</name>
</gene>
<dbReference type="Gene3D" id="3.90.1320.10">
    <property type="entry name" value="Outer-capsid protein sigma 3, large lobe"/>
    <property type="match status" value="1"/>
</dbReference>
<dbReference type="PANTHER" id="PTHR31589">
    <property type="entry name" value="PROTEIN, PUTATIVE (DUF239)-RELATED-RELATED"/>
    <property type="match status" value="1"/>
</dbReference>
<dbReference type="PANTHER" id="PTHR31589:SF56">
    <property type="entry name" value="NEPROSIN DOMAIN-CONTAINING PROTEIN"/>
    <property type="match status" value="1"/>
</dbReference>
<dbReference type="PROSITE" id="PS52045">
    <property type="entry name" value="NEPROSIN_PEP_CD"/>
    <property type="match status" value="1"/>
</dbReference>
<evidence type="ECO:0000259" key="1">
    <source>
        <dbReference type="PROSITE" id="PS52045"/>
    </source>
</evidence>
<evidence type="ECO:0000313" key="3">
    <source>
        <dbReference type="Proteomes" id="UP000824120"/>
    </source>
</evidence>
<dbReference type="EMBL" id="JACXVP010000009">
    <property type="protein sequence ID" value="KAG5586288.1"/>
    <property type="molecule type" value="Genomic_DNA"/>
</dbReference>
<dbReference type="Proteomes" id="UP000824120">
    <property type="component" value="Chromosome 9"/>
</dbReference>
<dbReference type="Pfam" id="PF03080">
    <property type="entry name" value="Neprosin"/>
    <property type="match status" value="1"/>
</dbReference>
<dbReference type="OrthoDB" id="1858978at2759"/>
<dbReference type="InterPro" id="IPR053168">
    <property type="entry name" value="Glutamic_endopeptidase"/>
</dbReference>
<sequence>FHFFIQSSSKWNWSIQCCNHFFPNGGGQNFEEIQVGWIVHPSLNGDNRTHMYTKWTVDGHQKTECYNTKCPRFIQLSRVNPIDYSFPRTSEIERNYKKEVLQALSLYTPGSQDVKPAMGNGQFRGGYWQLTCYMHKVLYEIEVDGQKK</sequence>
<accession>A0A9J5XH79</accession>
<keyword evidence="3" id="KW-1185">Reference proteome</keyword>
<dbReference type="InterPro" id="IPR004314">
    <property type="entry name" value="Neprosin"/>
</dbReference>
<organism evidence="2 3">
    <name type="scientific">Solanum commersonii</name>
    <name type="common">Commerson's wild potato</name>
    <name type="synonym">Commerson's nightshade</name>
    <dbReference type="NCBI Taxonomy" id="4109"/>
    <lineage>
        <taxon>Eukaryota</taxon>
        <taxon>Viridiplantae</taxon>
        <taxon>Streptophyta</taxon>
        <taxon>Embryophyta</taxon>
        <taxon>Tracheophyta</taxon>
        <taxon>Spermatophyta</taxon>
        <taxon>Magnoliopsida</taxon>
        <taxon>eudicotyledons</taxon>
        <taxon>Gunneridae</taxon>
        <taxon>Pentapetalae</taxon>
        <taxon>asterids</taxon>
        <taxon>lamiids</taxon>
        <taxon>Solanales</taxon>
        <taxon>Solanaceae</taxon>
        <taxon>Solanoideae</taxon>
        <taxon>Solaneae</taxon>
        <taxon>Solanum</taxon>
    </lineage>
</organism>
<feature type="non-terminal residue" evidence="2">
    <location>
        <position position="1"/>
    </location>
</feature>
<comment type="caution">
    <text evidence="2">The sequence shown here is derived from an EMBL/GenBank/DDBJ whole genome shotgun (WGS) entry which is preliminary data.</text>
</comment>
<dbReference type="AlphaFoldDB" id="A0A9J5XH79"/>
<evidence type="ECO:0000313" key="2">
    <source>
        <dbReference type="EMBL" id="KAG5586288.1"/>
    </source>
</evidence>
<proteinExistence type="predicted"/>
<protein>
    <recommendedName>
        <fullName evidence="1">Neprosin PEP catalytic domain-containing protein</fullName>
    </recommendedName>
</protein>
<feature type="domain" description="Neprosin PEP catalytic" evidence="1">
    <location>
        <begin position="1"/>
        <end position="148"/>
    </location>
</feature>
<reference evidence="2 3" key="1">
    <citation type="submission" date="2020-09" db="EMBL/GenBank/DDBJ databases">
        <title>De no assembly of potato wild relative species, Solanum commersonii.</title>
        <authorList>
            <person name="Cho K."/>
        </authorList>
    </citation>
    <scope>NUCLEOTIDE SEQUENCE [LARGE SCALE GENOMIC DNA]</scope>
    <source>
        <strain evidence="2">LZ3.2</strain>
        <tissue evidence="2">Leaf</tissue>
    </source>
</reference>
<name>A0A9J5XH79_SOLCO</name>